<organism evidence="1 2">
    <name type="scientific">Caulobacter rhizosphaerae</name>
    <dbReference type="NCBI Taxonomy" id="2010972"/>
    <lineage>
        <taxon>Bacteria</taxon>
        <taxon>Pseudomonadati</taxon>
        <taxon>Pseudomonadota</taxon>
        <taxon>Alphaproteobacteria</taxon>
        <taxon>Caulobacterales</taxon>
        <taxon>Caulobacteraceae</taxon>
        <taxon>Caulobacter</taxon>
    </lineage>
</organism>
<dbReference type="InterPro" id="IPR008822">
    <property type="entry name" value="Endonuclease_RusA-like"/>
</dbReference>
<protein>
    <submittedName>
        <fullName evidence="1">Uncharacterized protein</fullName>
    </submittedName>
</protein>
<evidence type="ECO:0000313" key="2">
    <source>
        <dbReference type="Proteomes" id="UP001262754"/>
    </source>
</evidence>
<dbReference type="Gene3D" id="3.30.1330.70">
    <property type="entry name" value="Holliday junction resolvase RusA"/>
    <property type="match status" value="1"/>
</dbReference>
<dbReference type="Proteomes" id="UP001262754">
    <property type="component" value="Unassembled WGS sequence"/>
</dbReference>
<gene>
    <name evidence="1" type="ORF">J2800_000628</name>
</gene>
<dbReference type="EMBL" id="JAVDRL010000002">
    <property type="protein sequence ID" value="MDR6529904.1"/>
    <property type="molecule type" value="Genomic_DNA"/>
</dbReference>
<accession>A0ABU1MUN4</accession>
<sequence>MSLGPELPFEFAVRGTAISLQGSGASKAAWKDAIREAARKALPEGSWLLTEPLAVTIFIFPGAVIQGDVDNRVKPILDAMVRCVYSDDEIVERVVVQKFEPGRVFAFQSPTDTLVSAFEANEPIIYIRVTNDLHEELA</sequence>
<dbReference type="Pfam" id="PF05866">
    <property type="entry name" value="RusA"/>
    <property type="match status" value="1"/>
</dbReference>
<evidence type="ECO:0000313" key="1">
    <source>
        <dbReference type="EMBL" id="MDR6529904.1"/>
    </source>
</evidence>
<dbReference type="InterPro" id="IPR036614">
    <property type="entry name" value="RusA-like_sf"/>
</dbReference>
<dbReference type="SUPFAM" id="SSF103084">
    <property type="entry name" value="Holliday junction resolvase RusA"/>
    <property type="match status" value="1"/>
</dbReference>
<reference evidence="1 2" key="1">
    <citation type="submission" date="2023-07" db="EMBL/GenBank/DDBJ databases">
        <title>Sorghum-associated microbial communities from plants grown in Nebraska, USA.</title>
        <authorList>
            <person name="Schachtman D."/>
        </authorList>
    </citation>
    <scope>NUCLEOTIDE SEQUENCE [LARGE SCALE GENOMIC DNA]</scope>
    <source>
        <strain evidence="1 2">DS2154</strain>
    </source>
</reference>
<dbReference type="RefSeq" id="WP_310029140.1">
    <property type="nucleotide sequence ID" value="NZ_JAVDRL010000002.1"/>
</dbReference>
<proteinExistence type="predicted"/>
<name>A0ABU1MUN4_9CAUL</name>
<comment type="caution">
    <text evidence="1">The sequence shown here is derived from an EMBL/GenBank/DDBJ whole genome shotgun (WGS) entry which is preliminary data.</text>
</comment>
<keyword evidence="2" id="KW-1185">Reference proteome</keyword>